<dbReference type="InterPro" id="IPR010559">
    <property type="entry name" value="Sig_transdc_His_kin_internal"/>
</dbReference>
<dbReference type="InterPro" id="IPR050640">
    <property type="entry name" value="Bact_2-comp_sensor_kinase"/>
</dbReference>
<dbReference type="InterPro" id="IPR003594">
    <property type="entry name" value="HATPase_dom"/>
</dbReference>
<keyword evidence="7" id="KW-0902">Two-component regulatory system</keyword>
<sequence length="567" mass="64295">MKSIRSKILGSILFITILTSLVITIIFYRKSADTIEENYISSNQERNRQLIENLDQNMQGIYHVLVATSCDEELKVLIEEFSQNKEDAVLEQISTILKTYNKQNTAISSFHLILPEEQVLVTSEAYPIYKKVVEKKSIEGMLEETTDKAGPFLLNNLISGKSPHLGFVETIVDNGKITGYICANIEERYLYYNYISELKNDTVNEVFLLDRENKVISTVDGGVINERATINIENIDQDDQNINFYSKAPFSGCALYISVSREAVLGDLSQIRIYYGGIFFLCLVLAIILAAYVARRIYEPVETLAITVKDVSEGNLEQRAKVTTKDEIGTLSVEFNQMLDHIEELIGQVIEKENLKKDAELEALQYQVTPHFMYNTLNSIKYAARIRGEHELADLIASFVELLQASISKKGAFLTVSEEIYILKNYVRLQEFRSNSEIQMICDIAPEVQDCLLPRLILQPLVENSLLHGIDLKENSGKIVIKAEKREDSLYIEVTDNGRGISEEKIEEIMNQKAKKTKGFTAIGVPNIKERLKLYYGEKAGMQYIRNPKGTTVVIYLPPQKESGEVI</sequence>
<dbReference type="InterPro" id="IPR003660">
    <property type="entry name" value="HAMP_dom"/>
</dbReference>
<dbReference type="PROSITE" id="PS50885">
    <property type="entry name" value="HAMP"/>
    <property type="match status" value="1"/>
</dbReference>
<keyword evidence="6 11" id="KW-0418">Kinase</keyword>
<accession>A0ABT1E6M9</accession>
<feature type="domain" description="HAMP" evidence="10">
    <location>
        <begin position="295"/>
        <end position="347"/>
    </location>
</feature>
<keyword evidence="5" id="KW-0808">Transferase</keyword>
<dbReference type="Gene3D" id="6.10.340.10">
    <property type="match status" value="1"/>
</dbReference>
<keyword evidence="8" id="KW-0472">Membrane</keyword>
<evidence type="ECO:0000256" key="7">
    <source>
        <dbReference type="ARBA" id="ARBA00023012"/>
    </source>
</evidence>
<dbReference type="SMART" id="SM00387">
    <property type="entry name" value="HATPase_c"/>
    <property type="match status" value="1"/>
</dbReference>
<evidence type="ECO:0000256" key="8">
    <source>
        <dbReference type="SAM" id="Phobius"/>
    </source>
</evidence>
<dbReference type="Pfam" id="PF00672">
    <property type="entry name" value="HAMP"/>
    <property type="match status" value="1"/>
</dbReference>
<feature type="domain" description="Histidine kinase" evidence="9">
    <location>
        <begin position="458"/>
        <end position="561"/>
    </location>
</feature>
<keyword evidence="12" id="KW-1185">Reference proteome</keyword>
<keyword evidence="8" id="KW-0812">Transmembrane</keyword>
<protein>
    <recommendedName>
        <fullName evidence="3">histidine kinase</fullName>
        <ecNumber evidence="3">2.7.13.3</ecNumber>
    </recommendedName>
</protein>
<keyword evidence="8" id="KW-1133">Transmembrane helix</keyword>
<organism evidence="11 12">
    <name type="scientific">Aequitasia blattaphilus</name>
    <dbReference type="NCBI Taxonomy" id="2949332"/>
    <lineage>
        <taxon>Bacteria</taxon>
        <taxon>Bacillati</taxon>
        <taxon>Bacillota</taxon>
        <taxon>Clostridia</taxon>
        <taxon>Lachnospirales</taxon>
        <taxon>Lachnospiraceae</taxon>
        <taxon>Aequitasia</taxon>
    </lineage>
</organism>
<comment type="subcellular location">
    <subcellularLocation>
        <location evidence="2">Membrane</location>
    </subcellularLocation>
</comment>
<evidence type="ECO:0000313" key="12">
    <source>
        <dbReference type="Proteomes" id="UP001523566"/>
    </source>
</evidence>
<evidence type="ECO:0000256" key="2">
    <source>
        <dbReference type="ARBA" id="ARBA00004370"/>
    </source>
</evidence>
<proteinExistence type="predicted"/>
<evidence type="ECO:0000259" key="9">
    <source>
        <dbReference type="PROSITE" id="PS50109"/>
    </source>
</evidence>
<dbReference type="SUPFAM" id="SSF158472">
    <property type="entry name" value="HAMP domain-like"/>
    <property type="match status" value="1"/>
</dbReference>
<evidence type="ECO:0000259" key="10">
    <source>
        <dbReference type="PROSITE" id="PS50885"/>
    </source>
</evidence>
<dbReference type="EC" id="2.7.13.3" evidence="3"/>
<evidence type="ECO:0000256" key="3">
    <source>
        <dbReference type="ARBA" id="ARBA00012438"/>
    </source>
</evidence>
<dbReference type="RefSeq" id="WP_262065203.1">
    <property type="nucleotide sequence ID" value="NZ_JAMXOD010000003.1"/>
</dbReference>
<evidence type="ECO:0000256" key="1">
    <source>
        <dbReference type="ARBA" id="ARBA00000085"/>
    </source>
</evidence>
<evidence type="ECO:0000313" key="11">
    <source>
        <dbReference type="EMBL" id="MCP1101418.1"/>
    </source>
</evidence>
<evidence type="ECO:0000256" key="4">
    <source>
        <dbReference type="ARBA" id="ARBA00022553"/>
    </source>
</evidence>
<dbReference type="Pfam" id="PF06580">
    <property type="entry name" value="His_kinase"/>
    <property type="match status" value="1"/>
</dbReference>
<evidence type="ECO:0000256" key="6">
    <source>
        <dbReference type="ARBA" id="ARBA00022777"/>
    </source>
</evidence>
<evidence type="ECO:0000256" key="5">
    <source>
        <dbReference type="ARBA" id="ARBA00022679"/>
    </source>
</evidence>
<dbReference type="Pfam" id="PF02518">
    <property type="entry name" value="HATPase_c"/>
    <property type="match status" value="1"/>
</dbReference>
<dbReference type="SUPFAM" id="SSF55874">
    <property type="entry name" value="ATPase domain of HSP90 chaperone/DNA topoisomerase II/histidine kinase"/>
    <property type="match status" value="1"/>
</dbReference>
<dbReference type="SMART" id="SM00304">
    <property type="entry name" value="HAMP"/>
    <property type="match status" value="1"/>
</dbReference>
<feature type="transmembrane region" description="Helical" evidence="8">
    <location>
        <begin position="273"/>
        <end position="294"/>
    </location>
</feature>
<dbReference type="PANTHER" id="PTHR34220:SF7">
    <property type="entry name" value="SENSOR HISTIDINE KINASE YPDA"/>
    <property type="match status" value="1"/>
</dbReference>
<dbReference type="InterPro" id="IPR036890">
    <property type="entry name" value="HATPase_C_sf"/>
</dbReference>
<dbReference type="CDD" id="cd06225">
    <property type="entry name" value="HAMP"/>
    <property type="match status" value="1"/>
</dbReference>
<dbReference type="PANTHER" id="PTHR34220">
    <property type="entry name" value="SENSOR HISTIDINE KINASE YPDA"/>
    <property type="match status" value="1"/>
</dbReference>
<comment type="caution">
    <text evidence="11">The sequence shown here is derived from an EMBL/GenBank/DDBJ whole genome shotgun (WGS) entry which is preliminary data.</text>
</comment>
<dbReference type="InterPro" id="IPR005467">
    <property type="entry name" value="His_kinase_dom"/>
</dbReference>
<feature type="transmembrane region" description="Helical" evidence="8">
    <location>
        <begin position="7"/>
        <end position="28"/>
    </location>
</feature>
<dbReference type="EMBL" id="JAMZFW010000003">
    <property type="protein sequence ID" value="MCP1101418.1"/>
    <property type="molecule type" value="Genomic_DNA"/>
</dbReference>
<dbReference type="GO" id="GO:0016301">
    <property type="term" value="F:kinase activity"/>
    <property type="evidence" value="ECO:0007669"/>
    <property type="project" value="UniProtKB-KW"/>
</dbReference>
<keyword evidence="4" id="KW-0597">Phosphoprotein</keyword>
<gene>
    <name evidence="11" type="ORF">NK125_03195</name>
</gene>
<reference evidence="11 12" key="1">
    <citation type="journal article" date="2022" name="Genome Biol. Evol.">
        <title>Host diet, physiology and behaviors set the stage for Lachnospiraceae cladogenesis.</title>
        <authorList>
            <person name="Vera-Ponce De Leon A."/>
            <person name="Schneider M."/>
            <person name="Jahnes B.C."/>
            <person name="Sadowski V."/>
            <person name="Camuy-Velez L.A."/>
            <person name="Duan J."/>
            <person name="Sabree Z.L."/>
        </authorList>
    </citation>
    <scope>NUCLEOTIDE SEQUENCE [LARGE SCALE GENOMIC DNA]</scope>
    <source>
        <strain evidence="11 12">PAL113</strain>
    </source>
</reference>
<name>A0ABT1E6M9_9FIRM</name>
<comment type="catalytic activity">
    <reaction evidence="1">
        <text>ATP + protein L-histidine = ADP + protein N-phospho-L-histidine.</text>
        <dbReference type="EC" id="2.7.13.3"/>
    </reaction>
</comment>
<dbReference type="Gene3D" id="3.30.565.10">
    <property type="entry name" value="Histidine kinase-like ATPase, C-terminal domain"/>
    <property type="match status" value="1"/>
</dbReference>
<dbReference type="Proteomes" id="UP001523566">
    <property type="component" value="Unassembled WGS sequence"/>
</dbReference>
<dbReference type="PROSITE" id="PS50109">
    <property type="entry name" value="HIS_KIN"/>
    <property type="match status" value="1"/>
</dbReference>